<evidence type="ECO:0000256" key="2">
    <source>
        <dbReference type="SAM" id="SignalP"/>
    </source>
</evidence>
<dbReference type="Gene3D" id="3.20.20.190">
    <property type="entry name" value="Phosphatidylinositol (PI) phosphodiesterase"/>
    <property type="match status" value="1"/>
</dbReference>
<sequence length="395" mass="43057">MRVTSWIPLIASSFAYIANCETTTTNDNNNNSPAVTGANHGGRNTGSGEVSRATSTDAGSGTNDPSRSLNSTILSTLKRNGTMTITITSTRPVPTPTNTQPCNLYVEFCTRGYGNITYIGAHNSPFVRKNNAAANQNLEVIAQLEDGIRMRTCDLLNAGTVESYLTTVGNWLRRNPYEVVTILISNGDFLNAGNFTSAMEKSGLAQMAFIPPNLKNETRYKCSDWPTLSQLIISGKRAIVFMDYRADEPKVPYTPDEFTYLFETPFSQTNESTSTKGKLYMANHNLNVDFSFVGTGVLVPNTIAINRTNGVEGFSSLGLMSNQCKGILPAHPFLLNIHRFYDVGQGNVFEVAAKANNVTYNGKCCGKQTSRAGMSKSGVYMGSYLVGLIVFMAFW</sequence>
<proteinExistence type="predicted"/>
<evidence type="ECO:0000256" key="1">
    <source>
        <dbReference type="SAM" id="MobiDB-lite"/>
    </source>
</evidence>
<dbReference type="AlphaFoldDB" id="A0A3N4K169"/>
<accession>A0A3N4K169</accession>
<feature type="compositionally biased region" description="Polar residues" evidence="1">
    <location>
        <begin position="46"/>
        <end position="70"/>
    </location>
</feature>
<name>A0A3N4K169_9PEZI</name>
<dbReference type="STRING" id="1336337.A0A3N4K169"/>
<evidence type="ECO:0000313" key="3">
    <source>
        <dbReference type="EMBL" id="RPB03268.1"/>
    </source>
</evidence>
<dbReference type="GO" id="GO:0006629">
    <property type="term" value="P:lipid metabolic process"/>
    <property type="evidence" value="ECO:0007669"/>
    <property type="project" value="InterPro"/>
</dbReference>
<keyword evidence="2" id="KW-0732">Signal</keyword>
<dbReference type="EMBL" id="ML120363">
    <property type="protein sequence ID" value="RPB03268.1"/>
    <property type="molecule type" value="Genomic_DNA"/>
</dbReference>
<organism evidence="3 4">
    <name type="scientific">Choiromyces venosus 120613-1</name>
    <dbReference type="NCBI Taxonomy" id="1336337"/>
    <lineage>
        <taxon>Eukaryota</taxon>
        <taxon>Fungi</taxon>
        <taxon>Dikarya</taxon>
        <taxon>Ascomycota</taxon>
        <taxon>Pezizomycotina</taxon>
        <taxon>Pezizomycetes</taxon>
        <taxon>Pezizales</taxon>
        <taxon>Tuberaceae</taxon>
        <taxon>Choiromyces</taxon>
    </lineage>
</organism>
<feature type="signal peptide" evidence="2">
    <location>
        <begin position="1"/>
        <end position="20"/>
    </location>
</feature>
<keyword evidence="4" id="KW-1185">Reference proteome</keyword>
<dbReference type="InterPro" id="IPR051057">
    <property type="entry name" value="PI-PLC_domain"/>
</dbReference>
<dbReference type="GO" id="GO:0008081">
    <property type="term" value="F:phosphoric diester hydrolase activity"/>
    <property type="evidence" value="ECO:0007669"/>
    <property type="project" value="InterPro"/>
</dbReference>
<evidence type="ECO:0000313" key="4">
    <source>
        <dbReference type="Proteomes" id="UP000276215"/>
    </source>
</evidence>
<feature type="chain" id="PRO_5018249436" description="PLC-like phosphodiesterase" evidence="2">
    <location>
        <begin position="21"/>
        <end position="395"/>
    </location>
</feature>
<evidence type="ECO:0008006" key="5">
    <source>
        <dbReference type="Google" id="ProtNLM"/>
    </source>
</evidence>
<dbReference type="PANTHER" id="PTHR13593">
    <property type="match status" value="1"/>
</dbReference>
<dbReference type="InterPro" id="IPR017946">
    <property type="entry name" value="PLC-like_Pdiesterase_TIM-brl"/>
</dbReference>
<dbReference type="Pfam" id="PF26146">
    <property type="entry name" value="PI-PLC_X"/>
    <property type="match status" value="2"/>
</dbReference>
<feature type="region of interest" description="Disordered" evidence="1">
    <location>
        <begin position="23"/>
        <end position="70"/>
    </location>
</feature>
<dbReference type="PANTHER" id="PTHR13593:SF140">
    <property type="entry name" value="PLC-LIKE PHOSPHODIESTERASE"/>
    <property type="match status" value="1"/>
</dbReference>
<dbReference type="OrthoDB" id="7984201at2759"/>
<dbReference type="Proteomes" id="UP000276215">
    <property type="component" value="Unassembled WGS sequence"/>
</dbReference>
<protein>
    <recommendedName>
        <fullName evidence="5">PLC-like phosphodiesterase</fullName>
    </recommendedName>
</protein>
<gene>
    <name evidence="3" type="ORF">L873DRAFT_1826329</name>
</gene>
<reference evidence="3 4" key="1">
    <citation type="journal article" date="2018" name="Nat. Ecol. Evol.">
        <title>Pezizomycetes genomes reveal the molecular basis of ectomycorrhizal truffle lifestyle.</title>
        <authorList>
            <person name="Murat C."/>
            <person name="Payen T."/>
            <person name="Noel B."/>
            <person name="Kuo A."/>
            <person name="Morin E."/>
            <person name="Chen J."/>
            <person name="Kohler A."/>
            <person name="Krizsan K."/>
            <person name="Balestrini R."/>
            <person name="Da Silva C."/>
            <person name="Montanini B."/>
            <person name="Hainaut M."/>
            <person name="Levati E."/>
            <person name="Barry K.W."/>
            <person name="Belfiori B."/>
            <person name="Cichocki N."/>
            <person name="Clum A."/>
            <person name="Dockter R.B."/>
            <person name="Fauchery L."/>
            <person name="Guy J."/>
            <person name="Iotti M."/>
            <person name="Le Tacon F."/>
            <person name="Lindquist E.A."/>
            <person name="Lipzen A."/>
            <person name="Malagnac F."/>
            <person name="Mello A."/>
            <person name="Molinier V."/>
            <person name="Miyauchi S."/>
            <person name="Poulain J."/>
            <person name="Riccioni C."/>
            <person name="Rubini A."/>
            <person name="Sitrit Y."/>
            <person name="Splivallo R."/>
            <person name="Traeger S."/>
            <person name="Wang M."/>
            <person name="Zifcakova L."/>
            <person name="Wipf D."/>
            <person name="Zambonelli A."/>
            <person name="Paolocci F."/>
            <person name="Nowrousian M."/>
            <person name="Ottonello S."/>
            <person name="Baldrian P."/>
            <person name="Spatafora J.W."/>
            <person name="Henrissat B."/>
            <person name="Nagy L.G."/>
            <person name="Aury J.M."/>
            <person name="Wincker P."/>
            <person name="Grigoriev I.V."/>
            <person name="Bonfante P."/>
            <person name="Martin F.M."/>
        </authorList>
    </citation>
    <scope>NUCLEOTIDE SEQUENCE [LARGE SCALE GENOMIC DNA]</scope>
    <source>
        <strain evidence="3 4">120613-1</strain>
    </source>
</reference>
<dbReference type="SUPFAM" id="SSF51695">
    <property type="entry name" value="PLC-like phosphodiesterases"/>
    <property type="match status" value="1"/>
</dbReference>